<protein>
    <submittedName>
        <fullName evidence="9">Serine/threonine protein phosphatase PrpC</fullName>
    </submittedName>
</protein>
<keyword evidence="6" id="KW-0812">Transmembrane</keyword>
<dbReference type="PROSITE" id="PS00109">
    <property type="entry name" value="PROTEIN_KINASE_TYR"/>
    <property type="match status" value="1"/>
</dbReference>
<evidence type="ECO:0000256" key="5">
    <source>
        <dbReference type="ARBA" id="ARBA00022840"/>
    </source>
</evidence>
<dbReference type="RefSeq" id="WP_132701497.1">
    <property type="nucleotide sequence ID" value="NZ_SLZR01000007.1"/>
</dbReference>
<dbReference type="Pfam" id="PF00069">
    <property type="entry name" value="Pkinase"/>
    <property type="match status" value="1"/>
</dbReference>
<keyword evidence="2" id="KW-0808">Transferase</keyword>
<keyword evidence="10" id="KW-1185">Reference proteome</keyword>
<dbReference type="SMART" id="SM00331">
    <property type="entry name" value="PP2C_SIG"/>
    <property type="match status" value="1"/>
</dbReference>
<evidence type="ECO:0000313" key="9">
    <source>
        <dbReference type="EMBL" id="TCS41048.1"/>
    </source>
</evidence>
<dbReference type="GO" id="GO:0004674">
    <property type="term" value="F:protein serine/threonine kinase activity"/>
    <property type="evidence" value="ECO:0007669"/>
    <property type="project" value="UniProtKB-KW"/>
</dbReference>
<dbReference type="PROSITE" id="PS51746">
    <property type="entry name" value="PPM_2"/>
    <property type="match status" value="1"/>
</dbReference>
<keyword evidence="6" id="KW-0472">Membrane</keyword>
<dbReference type="GO" id="GO:0005524">
    <property type="term" value="F:ATP binding"/>
    <property type="evidence" value="ECO:0007669"/>
    <property type="project" value="UniProtKB-KW"/>
</dbReference>
<dbReference type="Gene3D" id="1.10.510.10">
    <property type="entry name" value="Transferase(Phosphotransferase) domain 1"/>
    <property type="match status" value="1"/>
</dbReference>
<dbReference type="CDD" id="cd14014">
    <property type="entry name" value="STKc_PknB_like"/>
    <property type="match status" value="1"/>
</dbReference>
<reference evidence="9 10" key="1">
    <citation type="submission" date="2019-03" db="EMBL/GenBank/DDBJ databases">
        <title>Genomic Encyclopedia of Archaeal and Bacterial Type Strains, Phase II (KMG-II): from individual species to whole genera.</title>
        <authorList>
            <person name="Goeker M."/>
        </authorList>
    </citation>
    <scope>NUCLEOTIDE SEQUENCE [LARGE SCALE GENOMIC DNA]</scope>
    <source>
        <strain evidence="9 10">DSM 15388</strain>
    </source>
</reference>
<feature type="domain" description="PPM-type phosphatase" evidence="8">
    <location>
        <begin position="8"/>
        <end position="239"/>
    </location>
</feature>
<dbReference type="SUPFAM" id="SSF81606">
    <property type="entry name" value="PP2C-like"/>
    <property type="match status" value="1"/>
</dbReference>
<keyword evidence="5" id="KW-0067">ATP-binding</keyword>
<keyword evidence="4" id="KW-0418">Kinase</keyword>
<dbReference type="InterPro" id="IPR011009">
    <property type="entry name" value="Kinase-like_dom_sf"/>
</dbReference>
<evidence type="ECO:0000256" key="3">
    <source>
        <dbReference type="ARBA" id="ARBA00022741"/>
    </source>
</evidence>
<dbReference type="Pfam" id="PF13672">
    <property type="entry name" value="PP2C_2"/>
    <property type="match status" value="1"/>
</dbReference>
<sequence>MARKLSISTGAYSDKGRKKINQDFNALRQPKEPLRTEKGFAVALADGISTSSVSDQASKAAVNGFLEDYFSTPETWSVKKSAQCVLSAINSWLYSQNQRTPYRYNPDTGYVCTFSALVVKSSTAYIFHTGDNRIYRLNNNRLEALTREHRVAAPEGKHYLKHALGIDARLSFDYQSLKLEAGDTFLLVTDGIFESVTDEAMAGICREYAEDLNVAAQQIAEQAYLNGSEDNLTVQIVRIDDLPLKSAGETLQAYARLPFVPALQPGSCVDGLRMIRPLHVSGRSHVYLAKDEARDQPLVFKIPASEIHESDAALERFLLEEWIAKKINNTHVLRPYLSHRKRHYFYSLSEYVEGQTLAEWMQDNPKPSLAQVRNIIEQIAKGLQAFHRLEMIHQDLRPENILIDNEGTVKIIDFGSTWVAGLEELSLPVSREEVLGTVQYAAPEYFLGEYGTAQSDMFSLAVMTYQMLAGRLPYGNAVAKSKTRAAQRKLKYKSVLHEHSDIPVWVDLTLRKALQPDPFKRYDEITEFIADLRKPNPKFIHETRPPLLERNPVLFWQLVSGTLLMAVVYLAGLQLSA</sequence>
<name>A0A4R3I5S7_9GAMM</name>
<accession>A0A4R3I5S7</accession>
<feature type="domain" description="Protein kinase" evidence="7">
    <location>
        <begin position="272"/>
        <end position="539"/>
    </location>
</feature>
<dbReference type="PROSITE" id="PS50011">
    <property type="entry name" value="PROTEIN_KINASE_DOM"/>
    <property type="match status" value="1"/>
</dbReference>
<dbReference type="SMART" id="SM00332">
    <property type="entry name" value="PP2Cc"/>
    <property type="match status" value="1"/>
</dbReference>
<keyword evidence="3" id="KW-0547">Nucleotide-binding</keyword>
<dbReference type="CDD" id="cd00143">
    <property type="entry name" value="PP2Cc"/>
    <property type="match status" value="1"/>
</dbReference>
<evidence type="ECO:0000256" key="6">
    <source>
        <dbReference type="SAM" id="Phobius"/>
    </source>
</evidence>
<evidence type="ECO:0000259" key="8">
    <source>
        <dbReference type="PROSITE" id="PS51746"/>
    </source>
</evidence>
<comment type="caution">
    <text evidence="9">The sequence shown here is derived from an EMBL/GenBank/DDBJ whole genome shotgun (WGS) entry which is preliminary data.</text>
</comment>
<dbReference type="InterPro" id="IPR008266">
    <property type="entry name" value="Tyr_kinase_AS"/>
</dbReference>
<dbReference type="OrthoDB" id="9801841at2"/>
<organism evidence="9 10">
    <name type="scientific">Reinekea marinisedimentorum</name>
    <dbReference type="NCBI Taxonomy" id="230495"/>
    <lineage>
        <taxon>Bacteria</taxon>
        <taxon>Pseudomonadati</taxon>
        <taxon>Pseudomonadota</taxon>
        <taxon>Gammaproteobacteria</taxon>
        <taxon>Oceanospirillales</taxon>
        <taxon>Saccharospirillaceae</taxon>
        <taxon>Reinekea</taxon>
    </lineage>
</organism>
<dbReference type="InterPro" id="IPR001932">
    <property type="entry name" value="PPM-type_phosphatase-like_dom"/>
</dbReference>
<dbReference type="PANTHER" id="PTHR24351">
    <property type="entry name" value="RIBOSOMAL PROTEIN S6 KINASE"/>
    <property type="match status" value="1"/>
</dbReference>
<dbReference type="Gene3D" id="3.60.40.10">
    <property type="entry name" value="PPM-type phosphatase domain"/>
    <property type="match status" value="1"/>
</dbReference>
<dbReference type="Proteomes" id="UP000295793">
    <property type="component" value="Unassembled WGS sequence"/>
</dbReference>
<evidence type="ECO:0000259" key="7">
    <source>
        <dbReference type="PROSITE" id="PS50011"/>
    </source>
</evidence>
<evidence type="ECO:0000256" key="2">
    <source>
        <dbReference type="ARBA" id="ARBA00022679"/>
    </source>
</evidence>
<keyword evidence="1" id="KW-0723">Serine/threonine-protein kinase</keyword>
<dbReference type="InterPro" id="IPR036457">
    <property type="entry name" value="PPM-type-like_dom_sf"/>
</dbReference>
<evidence type="ECO:0000313" key="10">
    <source>
        <dbReference type="Proteomes" id="UP000295793"/>
    </source>
</evidence>
<dbReference type="InterPro" id="IPR000719">
    <property type="entry name" value="Prot_kinase_dom"/>
</dbReference>
<dbReference type="EMBL" id="SLZR01000007">
    <property type="protein sequence ID" value="TCS41048.1"/>
    <property type="molecule type" value="Genomic_DNA"/>
</dbReference>
<keyword evidence="6" id="KW-1133">Transmembrane helix</keyword>
<proteinExistence type="predicted"/>
<evidence type="ECO:0000256" key="4">
    <source>
        <dbReference type="ARBA" id="ARBA00022777"/>
    </source>
</evidence>
<gene>
    <name evidence="9" type="ORF">BCF53_10762</name>
</gene>
<dbReference type="SUPFAM" id="SSF56112">
    <property type="entry name" value="Protein kinase-like (PK-like)"/>
    <property type="match status" value="1"/>
</dbReference>
<dbReference type="AlphaFoldDB" id="A0A4R3I5S7"/>
<evidence type="ECO:0000256" key="1">
    <source>
        <dbReference type="ARBA" id="ARBA00022527"/>
    </source>
</evidence>
<feature type="transmembrane region" description="Helical" evidence="6">
    <location>
        <begin position="554"/>
        <end position="573"/>
    </location>
</feature>